<dbReference type="SUPFAM" id="SSF52425">
    <property type="entry name" value="Cryptochrome/photolyase, N-terminal domain"/>
    <property type="match status" value="1"/>
</dbReference>
<dbReference type="PROSITE" id="PS51645">
    <property type="entry name" value="PHR_CRY_ALPHA_BETA"/>
    <property type="match status" value="1"/>
</dbReference>
<evidence type="ECO:0000313" key="4">
    <source>
        <dbReference type="Proteomes" id="UP001211907"/>
    </source>
</evidence>
<sequence>MKRSREDKDSSAENKLETSSESKRLRDAKSTPVESPAIDGENNANLFLDCVVIWFRRDLRCYDNTALSRAHAYASQIGVPLVGVFVVSLNEWLVDHDMAPAQARLYLKSVHDLKNSLEDIKIPLVVLNSESRIILTNNPAIKLLNESHESSHDQCVTDTSKIHTKEERRYAMLFTPFKKTWIVTLIKNPSLASAVSTQLQTAVKAVSLREVPNVLPQQLRTVPSACDLYKKRATINFGGEAAQWLQLGLAQRSPRFDP</sequence>
<reference evidence="3" key="1">
    <citation type="submission" date="2020-05" db="EMBL/GenBank/DDBJ databases">
        <title>Phylogenomic resolution of chytrid fungi.</title>
        <authorList>
            <person name="Stajich J.E."/>
            <person name="Amses K."/>
            <person name="Simmons R."/>
            <person name="Seto K."/>
            <person name="Myers J."/>
            <person name="Bonds A."/>
            <person name="Quandt C.A."/>
            <person name="Barry K."/>
            <person name="Liu P."/>
            <person name="Grigoriev I."/>
            <person name="Longcore J.E."/>
            <person name="James T.Y."/>
        </authorList>
    </citation>
    <scope>NUCLEOTIDE SEQUENCE</scope>
    <source>
        <strain evidence="3">JEL0513</strain>
    </source>
</reference>
<name>A0AAD5T3B5_9FUNG</name>
<evidence type="ECO:0000256" key="1">
    <source>
        <dbReference type="SAM" id="MobiDB-lite"/>
    </source>
</evidence>
<evidence type="ECO:0000259" key="2">
    <source>
        <dbReference type="PROSITE" id="PS51645"/>
    </source>
</evidence>
<organism evidence="3 4">
    <name type="scientific">Physocladia obscura</name>
    <dbReference type="NCBI Taxonomy" id="109957"/>
    <lineage>
        <taxon>Eukaryota</taxon>
        <taxon>Fungi</taxon>
        <taxon>Fungi incertae sedis</taxon>
        <taxon>Chytridiomycota</taxon>
        <taxon>Chytridiomycota incertae sedis</taxon>
        <taxon>Chytridiomycetes</taxon>
        <taxon>Chytridiales</taxon>
        <taxon>Chytriomycetaceae</taxon>
        <taxon>Physocladia</taxon>
    </lineage>
</organism>
<gene>
    <name evidence="3" type="ORF">HK100_012014</name>
</gene>
<feature type="region of interest" description="Disordered" evidence="1">
    <location>
        <begin position="1"/>
        <end position="36"/>
    </location>
</feature>
<dbReference type="EMBL" id="JADGJH010000811">
    <property type="protein sequence ID" value="KAJ3122416.1"/>
    <property type="molecule type" value="Genomic_DNA"/>
</dbReference>
<evidence type="ECO:0000313" key="3">
    <source>
        <dbReference type="EMBL" id="KAJ3122416.1"/>
    </source>
</evidence>
<feature type="compositionally biased region" description="Basic and acidic residues" evidence="1">
    <location>
        <begin position="1"/>
        <end position="29"/>
    </location>
</feature>
<protein>
    <recommendedName>
        <fullName evidence="2">Photolyase/cryptochrome alpha/beta domain-containing protein</fullName>
    </recommendedName>
</protein>
<keyword evidence="4" id="KW-1185">Reference proteome</keyword>
<dbReference type="Proteomes" id="UP001211907">
    <property type="component" value="Unassembled WGS sequence"/>
</dbReference>
<dbReference type="InterPro" id="IPR006050">
    <property type="entry name" value="DNA_photolyase_N"/>
</dbReference>
<feature type="domain" description="Photolyase/cryptochrome alpha/beta" evidence="2">
    <location>
        <begin position="49"/>
        <end position="185"/>
    </location>
</feature>
<dbReference type="InterPro" id="IPR036155">
    <property type="entry name" value="Crypto/Photolyase_N_sf"/>
</dbReference>
<accession>A0AAD5T3B5</accession>
<dbReference type="AlphaFoldDB" id="A0AAD5T3B5"/>
<dbReference type="Pfam" id="PF00875">
    <property type="entry name" value="DNA_photolyase"/>
    <property type="match status" value="1"/>
</dbReference>
<proteinExistence type="predicted"/>
<dbReference type="InterPro" id="IPR014729">
    <property type="entry name" value="Rossmann-like_a/b/a_fold"/>
</dbReference>
<dbReference type="Gene3D" id="3.40.50.620">
    <property type="entry name" value="HUPs"/>
    <property type="match status" value="1"/>
</dbReference>
<comment type="caution">
    <text evidence="3">The sequence shown here is derived from an EMBL/GenBank/DDBJ whole genome shotgun (WGS) entry which is preliminary data.</text>
</comment>